<reference evidence="2" key="1">
    <citation type="journal article" date="2019" name="Nat. Commun.">
        <title>Expansion of phycobilisome linker gene families in mesophilic red algae.</title>
        <authorList>
            <person name="Lee J."/>
            <person name="Kim D."/>
            <person name="Bhattacharya D."/>
            <person name="Yoon H.S."/>
        </authorList>
    </citation>
    <scope>NUCLEOTIDE SEQUENCE [LARGE SCALE GENOMIC DNA]</scope>
    <source>
        <strain evidence="2">CCMP 1328</strain>
    </source>
</reference>
<name>A0A5J4Z6U1_PORPP</name>
<protein>
    <submittedName>
        <fullName evidence="1">Uncharacterized protein</fullName>
    </submittedName>
</protein>
<sequence>MPIALGWPGGESLGVLTCARISIVFGRCGPSQHDGAWIATVPRTVPSSYSALKRFPTGCTLDVSRVLAQALVPAWEDGGHVEDRGAKFVHVAITLWRGQNLVLFKQDDRASLHGLSSWRRPFCMRAHDRFGLSRYLRACKFVYVFVRSLCRAGKGSIGPGFPSHSCGMATPIASYWPPMKLSFRAATHRDVCRSAMD</sequence>
<organism evidence="1 2">
    <name type="scientific">Porphyridium purpureum</name>
    <name type="common">Red alga</name>
    <name type="synonym">Porphyridium cruentum</name>
    <dbReference type="NCBI Taxonomy" id="35688"/>
    <lineage>
        <taxon>Eukaryota</taxon>
        <taxon>Rhodophyta</taxon>
        <taxon>Bangiophyceae</taxon>
        <taxon>Porphyridiales</taxon>
        <taxon>Porphyridiaceae</taxon>
        <taxon>Porphyridium</taxon>
    </lineage>
</organism>
<gene>
    <name evidence="1" type="ORF">FVE85_6495</name>
</gene>
<dbReference type="Proteomes" id="UP000324585">
    <property type="component" value="Unassembled WGS sequence"/>
</dbReference>
<dbReference type="AlphaFoldDB" id="A0A5J4Z6U1"/>
<keyword evidence="2" id="KW-1185">Reference proteome</keyword>
<evidence type="ECO:0000313" key="1">
    <source>
        <dbReference type="EMBL" id="KAA8498910.1"/>
    </source>
</evidence>
<proteinExistence type="predicted"/>
<dbReference type="EMBL" id="VRMN01000001">
    <property type="protein sequence ID" value="KAA8498910.1"/>
    <property type="molecule type" value="Genomic_DNA"/>
</dbReference>
<evidence type="ECO:0000313" key="2">
    <source>
        <dbReference type="Proteomes" id="UP000324585"/>
    </source>
</evidence>
<comment type="caution">
    <text evidence="1">The sequence shown here is derived from an EMBL/GenBank/DDBJ whole genome shotgun (WGS) entry which is preliminary data.</text>
</comment>
<accession>A0A5J4Z6U1</accession>